<reference evidence="2 3" key="1">
    <citation type="journal article" date="2012" name="Proc. Natl. Acad. Sci. U.S.A.">
        <title>Comparative genomics of Ceriporiopsis subvermispora and Phanerochaete chrysosporium provide insight into selective ligninolysis.</title>
        <authorList>
            <person name="Fernandez-Fueyo E."/>
            <person name="Ruiz-Duenas F.J."/>
            <person name="Ferreira P."/>
            <person name="Floudas D."/>
            <person name="Hibbett D.S."/>
            <person name="Canessa P."/>
            <person name="Larrondo L.F."/>
            <person name="James T.Y."/>
            <person name="Seelenfreund D."/>
            <person name="Lobos S."/>
            <person name="Polanco R."/>
            <person name="Tello M."/>
            <person name="Honda Y."/>
            <person name="Watanabe T."/>
            <person name="Watanabe T."/>
            <person name="Ryu J.S."/>
            <person name="Kubicek C.P."/>
            <person name="Schmoll M."/>
            <person name="Gaskell J."/>
            <person name="Hammel K.E."/>
            <person name="St John F.J."/>
            <person name="Vanden Wymelenberg A."/>
            <person name="Sabat G."/>
            <person name="Splinter BonDurant S."/>
            <person name="Syed K."/>
            <person name="Yadav J.S."/>
            <person name="Doddapaneni H."/>
            <person name="Subramanian V."/>
            <person name="Lavin J.L."/>
            <person name="Oguiza J.A."/>
            <person name="Perez G."/>
            <person name="Pisabarro A.G."/>
            <person name="Ramirez L."/>
            <person name="Santoyo F."/>
            <person name="Master E."/>
            <person name="Coutinho P.M."/>
            <person name="Henrissat B."/>
            <person name="Lombard V."/>
            <person name="Magnuson J.K."/>
            <person name="Kuees U."/>
            <person name="Hori C."/>
            <person name="Igarashi K."/>
            <person name="Samejima M."/>
            <person name="Held B.W."/>
            <person name="Barry K.W."/>
            <person name="LaButti K.M."/>
            <person name="Lapidus A."/>
            <person name="Lindquist E.A."/>
            <person name="Lucas S.M."/>
            <person name="Riley R."/>
            <person name="Salamov A.A."/>
            <person name="Hoffmeister D."/>
            <person name="Schwenk D."/>
            <person name="Hadar Y."/>
            <person name="Yarden O."/>
            <person name="de Vries R.P."/>
            <person name="Wiebenga A."/>
            <person name="Stenlid J."/>
            <person name="Eastwood D."/>
            <person name="Grigoriev I.V."/>
            <person name="Berka R.M."/>
            <person name="Blanchette R.A."/>
            <person name="Kersten P."/>
            <person name="Martinez A.T."/>
            <person name="Vicuna R."/>
            <person name="Cullen D."/>
        </authorList>
    </citation>
    <scope>NUCLEOTIDE SEQUENCE [LARGE SCALE GENOMIC DNA]</scope>
    <source>
        <strain evidence="2 3">B</strain>
    </source>
</reference>
<dbReference type="Pfam" id="PF12697">
    <property type="entry name" value="Abhydrolase_6"/>
    <property type="match status" value="1"/>
</dbReference>
<name>M2QJB4_CERS8</name>
<evidence type="ECO:0000313" key="2">
    <source>
        <dbReference type="EMBL" id="EMD37143.1"/>
    </source>
</evidence>
<dbReference type="InterPro" id="IPR029058">
    <property type="entry name" value="AB_hydrolase_fold"/>
</dbReference>
<evidence type="ECO:0000259" key="1">
    <source>
        <dbReference type="Pfam" id="PF12697"/>
    </source>
</evidence>
<dbReference type="AlphaFoldDB" id="M2QJB4"/>
<evidence type="ECO:0000313" key="3">
    <source>
        <dbReference type="Proteomes" id="UP000016930"/>
    </source>
</evidence>
<feature type="domain" description="AB hydrolase-1" evidence="1">
    <location>
        <begin position="42"/>
        <end position="222"/>
    </location>
</feature>
<keyword evidence="3" id="KW-1185">Reference proteome</keyword>
<gene>
    <name evidence="2" type="ORF">CERSUDRAFT_155653</name>
</gene>
<dbReference type="Proteomes" id="UP000016930">
    <property type="component" value="Unassembled WGS sequence"/>
</dbReference>
<accession>M2QJB4</accession>
<organism evidence="2 3">
    <name type="scientific">Ceriporiopsis subvermispora (strain B)</name>
    <name type="common">White-rot fungus</name>
    <name type="synonym">Gelatoporia subvermispora</name>
    <dbReference type="NCBI Taxonomy" id="914234"/>
    <lineage>
        <taxon>Eukaryota</taxon>
        <taxon>Fungi</taxon>
        <taxon>Dikarya</taxon>
        <taxon>Basidiomycota</taxon>
        <taxon>Agaricomycotina</taxon>
        <taxon>Agaricomycetes</taxon>
        <taxon>Polyporales</taxon>
        <taxon>Gelatoporiaceae</taxon>
        <taxon>Gelatoporia</taxon>
    </lineage>
</organism>
<sequence length="354" mass="40167">MLPLASKVYVCDPRPDYPLLTTAKRYWDLTQDFSNDTDALTLILAHGTGYHKEQWEPTIEDLHGILQSYGSRTLKIREIWSIECPNHGEAAVLNEHTLNWGYDTYFDWQEYARSIHIFFTGLGKGVDVDFSGHKLVGIGHSMGACALTLVGTLSPKLIFHSLVLVEPMVYPQPDQLPHGSSIAGIKGLRDGALRRRDIWPSYEEALTTLQLRPWFQKWDPRVLRIFVKDGLRPLPTLDYPGKTDGVTLKCTKKLEAACYANVLGRVRSYNILPHLCSSLPVHFIYGGISDYLYSLIAPFHFAMCANVPYALVHEISKSISSTSPHKAGMLLTKRLPAQDIWYMHVMMWRMRGLH</sequence>
<dbReference type="HOGENOM" id="CLU_032490_0_0_1"/>
<dbReference type="EMBL" id="KB445797">
    <property type="protein sequence ID" value="EMD37143.1"/>
    <property type="molecule type" value="Genomic_DNA"/>
</dbReference>
<dbReference type="InterPro" id="IPR000073">
    <property type="entry name" value="AB_hydrolase_1"/>
</dbReference>
<dbReference type="STRING" id="914234.M2QJB4"/>
<dbReference type="SUPFAM" id="SSF53474">
    <property type="entry name" value="alpha/beta-Hydrolases"/>
    <property type="match status" value="1"/>
</dbReference>
<dbReference type="OrthoDB" id="94039at2759"/>
<protein>
    <recommendedName>
        <fullName evidence="1">AB hydrolase-1 domain-containing protein</fullName>
    </recommendedName>
</protein>
<proteinExistence type="predicted"/>
<dbReference type="Gene3D" id="3.40.50.1820">
    <property type="entry name" value="alpha/beta hydrolase"/>
    <property type="match status" value="1"/>
</dbReference>